<evidence type="ECO:0008006" key="3">
    <source>
        <dbReference type="Google" id="ProtNLM"/>
    </source>
</evidence>
<evidence type="ECO:0000313" key="1">
    <source>
        <dbReference type="EMBL" id="KAK7104741.1"/>
    </source>
</evidence>
<sequence>MVLEQYKVRPDGMLLTRGPGNYKIPSVGNISQTFNVTLLPESGNTKAVYSSKGIGEPPILLAASVMFAIREAVTSARVDADLDPHFRFDTPATPHRIRMACGDQFTKKLGDSSAKVAAEPWFVDL</sequence>
<dbReference type="InterPro" id="IPR037165">
    <property type="entry name" value="AldOxase/xan_DH_Mopterin-bd_sf"/>
</dbReference>
<name>A0AAN9BEL5_9CAEN</name>
<comment type="caution">
    <text evidence="1">The sequence shown here is derived from an EMBL/GenBank/DDBJ whole genome shotgun (WGS) entry which is preliminary data.</text>
</comment>
<keyword evidence="2" id="KW-1185">Reference proteome</keyword>
<dbReference type="InterPro" id="IPR016208">
    <property type="entry name" value="Ald_Oxase/xanthine_DH-like"/>
</dbReference>
<accession>A0AAN9BEL5</accession>
<evidence type="ECO:0000313" key="2">
    <source>
        <dbReference type="Proteomes" id="UP001374579"/>
    </source>
</evidence>
<dbReference type="SUPFAM" id="SSF56003">
    <property type="entry name" value="Molybdenum cofactor-binding domain"/>
    <property type="match status" value="1"/>
</dbReference>
<dbReference type="GO" id="GO:0016491">
    <property type="term" value="F:oxidoreductase activity"/>
    <property type="evidence" value="ECO:0007669"/>
    <property type="project" value="InterPro"/>
</dbReference>
<dbReference type="GO" id="GO:0005506">
    <property type="term" value="F:iron ion binding"/>
    <property type="evidence" value="ECO:0007669"/>
    <property type="project" value="InterPro"/>
</dbReference>
<organism evidence="1 2">
    <name type="scientific">Littorina saxatilis</name>
    <dbReference type="NCBI Taxonomy" id="31220"/>
    <lineage>
        <taxon>Eukaryota</taxon>
        <taxon>Metazoa</taxon>
        <taxon>Spiralia</taxon>
        <taxon>Lophotrochozoa</taxon>
        <taxon>Mollusca</taxon>
        <taxon>Gastropoda</taxon>
        <taxon>Caenogastropoda</taxon>
        <taxon>Littorinimorpha</taxon>
        <taxon>Littorinoidea</taxon>
        <taxon>Littorinidae</taxon>
        <taxon>Littorina</taxon>
    </lineage>
</organism>
<dbReference type="AlphaFoldDB" id="A0AAN9BEL5"/>
<dbReference type="Gene3D" id="3.30.365.10">
    <property type="entry name" value="Aldehyde oxidase/xanthine dehydrogenase, molybdopterin binding domain"/>
    <property type="match status" value="1"/>
</dbReference>
<dbReference type="Proteomes" id="UP001374579">
    <property type="component" value="Unassembled WGS sequence"/>
</dbReference>
<proteinExistence type="predicted"/>
<dbReference type="PANTHER" id="PTHR45444:SF3">
    <property type="entry name" value="XANTHINE DEHYDROGENASE"/>
    <property type="match status" value="1"/>
</dbReference>
<protein>
    <recommendedName>
        <fullName evidence="3">Xanthine dehydrogenase</fullName>
    </recommendedName>
</protein>
<dbReference type="PANTHER" id="PTHR45444">
    <property type="entry name" value="XANTHINE DEHYDROGENASE"/>
    <property type="match status" value="1"/>
</dbReference>
<reference evidence="1 2" key="1">
    <citation type="submission" date="2024-02" db="EMBL/GenBank/DDBJ databases">
        <title>Chromosome-scale genome assembly of the rough periwinkle Littorina saxatilis.</title>
        <authorList>
            <person name="De Jode A."/>
            <person name="Faria R."/>
            <person name="Formenti G."/>
            <person name="Sims Y."/>
            <person name="Smith T.P."/>
            <person name="Tracey A."/>
            <person name="Wood J.M.D."/>
            <person name="Zagrodzka Z.B."/>
            <person name="Johannesson K."/>
            <person name="Butlin R.K."/>
            <person name="Leder E.H."/>
        </authorList>
    </citation>
    <scope>NUCLEOTIDE SEQUENCE [LARGE SCALE GENOMIC DNA]</scope>
    <source>
        <strain evidence="1">Snail1</strain>
        <tissue evidence="1">Muscle</tissue>
    </source>
</reference>
<dbReference type="EMBL" id="JBAMIC010000008">
    <property type="protein sequence ID" value="KAK7104741.1"/>
    <property type="molecule type" value="Genomic_DNA"/>
</dbReference>
<gene>
    <name evidence="1" type="ORF">V1264_019407</name>
</gene>